<feature type="active site" description="Proton acceptor" evidence="2">
    <location>
        <position position="230"/>
    </location>
</feature>
<dbReference type="SUPFAM" id="SSF53383">
    <property type="entry name" value="PLP-dependent transferases"/>
    <property type="match status" value="1"/>
</dbReference>
<dbReference type="InterPro" id="IPR012749">
    <property type="entry name" value="WecE-like"/>
</dbReference>
<dbReference type="Gene3D" id="3.40.640.10">
    <property type="entry name" value="Type I PLP-dependent aspartate aminotransferase-like (Major domain)"/>
    <property type="match status" value="1"/>
</dbReference>
<dbReference type="AlphaFoldDB" id="M5RRE3"/>
<dbReference type="Proteomes" id="UP000011991">
    <property type="component" value="Unassembled WGS sequence"/>
</dbReference>
<evidence type="ECO:0000256" key="2">
    <source>
        <dbReference type="PIRSR" id="PIRSR000390-1"/>
    </source>
</evidence>
<reference evidence="6 7" key="1">
    <citation type="journal article" date="2013" name="Mar. Genomics">
        <title>Expression of sulfatases in Rhodopirellula baltica and the diversity of sulfatases in the genus Rhodopirellula.</title>
        <authorList>
            <person name="Wegner C.E."/>
            <person name="Richter-Heitmann T."/>
            <person name="Klindworth A."/>
            <person name="Klockow C."/>
            <person name="Richter M."/>
            <person name="Achstetter T."/>
            <person name="Glockner F.O."/>
            <person name="Harder J."/>
        </authorList>
    </citation>
    <scope>NUCLEOTIDE SEQUENCE [LARGE SCALE GENOMIC DNA]</scope>
    <source>
        <strain evidence="6 7">SM1</strain>
    </source>
</reference>
<proteinExistence type="inferred from homology"/>
<dbReference type="EMBL" id="ANOG01000185">
    <property type="protein sequence ID" value="EMI21850.1"/>
    <property type="molecule type" value="Genomic_DNA"/>
</dbReference>
<evidence type="ECO:0000313" key="7">
    <source>
        <dbReference type="Proteomes" id="UP000011991"/>
    </source>
</evidence>
<evidence type="ECO:0000313" key="6">
    <source>
        <dbReference type="EMBL" id="EMI21850.1"/>
    </source>
</evidence>
<comment type="caution">
    <text evidence="6">The sequence shown here is derived from an EMBL/GenBank/DDBJ whole genome shotgun (WGS) entry which is preliminary data.</text>
</comment>
<dbReference type="FunFam" id="3.40.640.10:FF:000037">
    <property type="entry name" value="dTDP-4-amino-4,6-dideoxygalactose transaminase"/>
    <property type="match status" value="1"/>
</dbReference>
<dbReference type="GO" id="GO:0030170">
    <property type="term" value="F:pyridoxal phosphate binding"/>
    <property type="evidence" value="ECO:0007669"/>
    <property type="project" value="TreeGrafter"/>
</dbReference>
<dbReference type="Gene3D" id="3.90.1150.10">
    <property type="entry name" value="Aspartate Aminotransferase, domain 1"/>
    <property type="match status" value="1"/>
</dbReference>
<evidence type="ECO:0000256" key="4">
    <source>
        <dbReference type="RuleBase" id="RU004508"/>
    </source>
</evidence>
<protein>
    <submittedName>
        <fullName evidence="6">Lipopolysaccharide biosynthesis protein RffA</fullName>
    </submittedName>
</protein>
<dbReference type="CDD" id="cd00616">
    <property type="entry name" value="AHBA_syn"/>
    <property type="match status" value="1"/>
</dbReference>
<dbReference type="InterPro" id="IPR015422">
    <property type="entry name" value="PyrdxlP-dep_Trfase_small"/>
</dbReference>
<dbReference type="PATRIC" id="fig|1265738.3.peg.1227"/>
<keyword evidence="3 4" id="KW-0663">Pyridoxal phosphate</keyword>
<dbReference type="PANTHER" id="PTHR30244:SF34">
    <property type="entry name" value="DTDP-4-AMINO-4,6-DIDEOXYGALACTOSE TRANSAMINASE"/>
    <property type="match status" value="1"/>
</dbReference>
<feature type="compositionally biased region" description="Polar residues" evidence="5">
    <location>
        <begin position="12"/>
        <end position="25"/>
    </location>
</feature>
<keyword evidence="7" id="KW-1185">Reference proteome</keyword>
<dbReference type="InterPro" id="IPR000653">
    <property type="entry name" value="DegT/StrS_aminotransferase"/>
</dbReference>
<dbReference type="GO" id="GO:0000271">
    <property type="term" value="P:polysaccharide biosynthetic process"/>
    <property type="evidence" value="ECO:0007669"/>
    <property type="project" value="TreeGrafter"/>
</dbReference>
<dbReference type="InterPro" id="IPR015424">
    <property type="entry name" value="PyrdxlP-dep_Trfase"/>
</dbReference>
<dbReference type="Pfam" id="PF01041">
    <property type="entry name" value="DegT_DnrJ_EryC1"/>
    <property type="match status" value="1"/>
</dbReference>
<dbReference type="OrthoDB" id="9810913at2"/>
<evidence type="ECO:0000256" key="3">
    <source>
        <dbReference type="PIRSR" id="PIRSR000390-2"/>
    </source>
</evidence>
<dbReference type="RefSeq" id="WP_008692818.1">
    <property type="nucleotide sequence ID" value="NZ_ANOG01000185.1"/>
</dbReference>
<feature type="compositionally biased region" description="Basic and acidic residues" evidence="5">
    <location>
        <begin position="36"/>
        <end position="46"/>
    </location>
</feature>
<evidence type="ECO:0000256" key="5">
    <source>
        <dbReference type="SAM" id="MobiDB-lite"/>
    </source>
</evidence>
<accession>M5RRE3</accession>
<dbReference type="PANTHER" id="PTHR30244">
    <property type="entry name" value="TRANSAMINASE"/>
    <property type="match status" value="1"/>
</dbReference>
<organism evidence="6 7">
    <name type="scientific">Rhodopirellula maiorica SM1</name>
    <dbReference type="NCBI Taxonomy" id="1265738"/>
    <lineage>
        <taxon>Bacteria</taxon>
        <taxon>Pseudomonadati</taxon>
        <taxon>Planctomycetota</taxon>
        <taxon>Planctomycetia</taxon>
        <taxon>Pirellulales</taxon>
        <taxon>Pirellulaceae</taxon>
        <taxon>Novipirellula</taxon>
    </lineage>
</organism>
<feature type="modified residue" description="N6-(pyridoxal phosphate)lysine" evidence="3">
    <location>
        <position position="230"/>
    </location>
</feature>
<dbReference type="NCBIfam" id="NF008687">
    <property type="entry name" value="PRK11706.1"/>
    <property type="match status" value="1"/>
</dbReference>
<dbReference type="NCBIfam" id="TIGR02379">
    <property type="entry name" value="ECA_wecE"/>
    <property type="match status" value="1"/>
</dbReference>
<dbReference type="PIRSF" id="PIRSF000390">
    <property type="entry name" value="PLP_StrS"/>
    <property type="match status" value="1"/>
</dbReference>
<gene>
    <name evidence="6" type="ORF">RMSM_01235</name>
</gene>
<dbReference type="GO" id="GO:0019180">
    <property type="term" value="F:dTDP-4-amino-4,6-dideoxygalactose transaminase activity"/>
    <property type="evidence" value="ECO:0007669"/>
    <property type="project" value="TreeGrafter"/>
</dbReference>
<name>M5RRE3_9BACT</name>
<sequence length="427" mass="47976">MHTELNGDATPWNENSQSQTVSPSSRIPADLNQLDPHLDHEASRDNQTERLEICQPYVFGDELEWISKVLWSGQLCGDGPFTRKCHTLLEEKLQCKKALLTTSCTSALEMSAMLLDLQPGDEVIMPSFTFVSTANAFTNLGVRPIFCDVRGDTLNIDETAIESLITPRTRAIAVVHYAGVACEMATINAIAKRHNLAVIEDAAHAIFGYYRGQALGTIGRFGTASFHQTKNYSCGEGGALLINEPEFAERAEIIREKGTNRAMFLRGQVDRYTWCDKGSSYLPSDILAAHLWVQLREHEFVQRHRRLLHEFYMAELSTWAQEHDVQLPVIPADCESAYHLFWMMVPSLDVQTRLTNYLKGCGISAAFHYQPLHSSAMGQDYGYRLGDCPVTEKAADRLLRIPFYTGLSLDQAARVVGALKRFDDWDH</sequence>
<feature type="region of interest" description="Disordered" evidence="5">
    <location>
        <begin position="1"/>
        <end position="46"/>
    </location>
</feature>
<evidence type="ECO:0000256" key="1">
    <source>
        <dbReference type="ARBA" id="ARBA00037999"/>
    </source>
</evidence>
<dbReference type="InterPro" id="IPR015421">
    <property type="entry name" value="PyrdxlP-dep_Trfase_major"/>
</dbReference>
<comment type="similarity">
    <text evidence="1 4">Belongs to the DegT/DnrJ/EryC1 family.</text>
</comment>